<dbReference type="PANTHER" id="PTHR23542:SF1">
    <property type="entry name" value="MAJOR FACILITATOR SUPERFAMILY (MFS) PROFILE DOMAIN-CONTAINING PROTEIN"/>
    <property type="match status" value="1"/>
</dbReference>
<feature type="transmembrane region" description="Helical" evidence="1">
    <location>
        <begin position="175"/>
        <end position="195"/>
    </location>
</feature>
<keyword evidence="1" id="KW-1133">Transmembrane helix</keyword>
<dbReference type="Pfam" id="PF07690">
    <property type="entry name" value="MFS_1"/>
    <property type="match status" value="1"/>
</dbReference>
<reference evidence="2 3" key="1">
    <citation type="journal article" date="2023" name="Microbiol. Spectr.">
        <title>Symbiosis of Carpenter Bees with Uncharacterized Lactic Acid Bacteria Showing NAD Auxotrophy.</title>
        <authorList>
            <person name="Kawasaki S."/>
            <person name="Ozawa K."/>
            <person name="Mori T."/>
            <person name="Yamamoto A."/>
            <person name="Ito M."/>
            <person name="Ohkuma M."/>
            <person name="Sakamoto M."/>
            <person name="Matsutani M."/>
        </authorList>
    </citation>
    <scope>NUCLEOTIDE SEQUENCE [LARGE SCALE GENOMIC DNA]</scope>
    <source>
        <strain evidence="2 3">Kim37-2</strain>
    </source>
</reference>
<name>A0ABM8B7H3_9BIFI</name>
<dbReference type="SUPFAM" id="SSF103473">
    <property type="entry name" value="MFS general substrate transporter"/>
    <property type="match status" value="2"/>
</dbReference>
<evidence type="ECO:0000313" key="2">
    <source>
        <dbReference type="EMBL" id="BDR52643.1"/>
    </source>
</evidence>
<organism evidence="2 3">
    <name type="scientific">Bombiscardovia nodaiensis</name>
    <dbReference type="NCBI Taxonomy" id="2932181"/>
    <lineage>
        <taxon>Bacteria</taxon>
        <taxon>Bacillati</taxon>
        <taxon>Actinomycetota</taxon>
        <taxon>Actinomycetes</taxon>
        <taxon>Bifidobacteriales</taxon>
        <taxon>Bifidobacteriaceae</taxon>
        <taxon>Bombiscardovia</taxon>
    </lineage>
</organism>
<evidence type="ECO:0000256" key="1">
    <source>
        <dbReference type="SAM" id="Phobius"/>
    </source>
</evidence>
<feature type="transmembrane region" description="Helical" evidence="1">
    <location>
        <begin position="234"/>
        <end position="263"/>
    </location>
</feature>
<accession>A0ABM8B7H3</accession>
<feature type="transmembrane region" description="Helical" evidence="1">
    <location>
        <begin position="371"/>
        <end position="394"/>
    </location>
</feature>
<gene>
    <name evidence="2" type="ORF">KIM372_05500</name>
</gene>
<feature type="transmembrane region" description="Helical" evidence="1">
    <location>
        <begin position="275"/>
        <end position="296"/>
    </location>
</feature>
<dbReference type="InterPro" id="IPR011701">
    <property type="entry name" value="MFS"/>
</dbReference>
<feature type="transmembrane region" description="Helical" evidence="1">
    <location>
        <begin position="83"/>
        <end position="102"/>
    </location>
</feature>
<keyword evidence="1" id="KW-0812">Transmembrane</keyword>
<feature type="transmembrane region" description="Helical" evidence="1">
    <location>
        <begin position="21"/>
        <end position="44"/>
    </location>
</feature>
<dbReference type="EMBL" id="AP026798">
    <property type="protein sequence ID" value="BDR52643.1"/>
    <property type="molecule type" value="Genomic_DNA"/>
</dbReference>
<dbReference type="Gene3D" id="1.20.1250.20">
    <property type="entry name" value="MFS general substrate transporter like domains"/>
    <property type="match status" value="2"/>
</dbReference>
<dbReference type="InterPro" id="IPR036259">
    <property type="entry name" value="MFS_trans_sf"/>
</dbReference>
<sequence length="435" mass="45524">METKGEGLTYWGLLTDRSIGPMLLAANISRAASGLIPFGLVAFYTSRLQFMEAGVVSTVTMLAGAITAPLKARLLARMSPARLLLPLALVGGLLIIAAQTMALGSIPFWASALFLALGFAFLPPTPAVIRELWTQLAPSEASSRTLHALDSVLEELTFALTPLLTSLIWAMSDPYWAIVLGVVLAAVGNALIIAVGSRRGTATRSLLRTPIQAQEQAEEGTEGRSRRRRFGLGLAPGVLANALALLLPVACLGLTMSALTIILPAWSQKVTGSQPLSGVLLSLISWSGTLAGFIFGRLRLRIRDSRQYQFESLLMLAAVGLFALSAFLPSTPALLVAVCAAVMFGAAMTPMFVSSYVLVGPAFASNIQASMNAALGSVYNLADGLASLAFAALLQARGTGLTLVVLTLFVAAAVCFGLFRPVRPAAKAPASPGQD</sequence>
<protein>
    <recommendedName>
        <fullName evidence="4">MFS transporter</fullName>
    </recommendedName>
</protein>
<evidence type="ECO:0000313" key="3">
    <source>
        <dbReference type="Proteomes" id="UP001321766"/>
    </source>
</evidence>
<proteinExistence type="predicted"/>
<keyword evidence="1" id="KW-0472">Membrane</keyword>
<feature type="transmembrane region" description="Helical" evidence="1">
    <location>
        <begin position="334"/>
        <end position="359"/>
    </location>
</feature>
<feature type="transmembrane region" description="Helical" evidence="1">
    <location>
        <begin position="400"/>
        <end position="419"/>
    </location>
</feature>
<feature type="transmembrane region" description="Helical" evidence="1">
    <location>
        <begin position="50"/>
        <end position="71"/>
    </location>
</feature>
<feature type="transmembrane region" description="Helical" evidence="1">
    <location>
        <begin position="308"/>
        <end position="328"/>
    </location>
</feature>
<dbReference type="Proteomes" id="UP001321766">
    <property type="component" value="Chromosome"/>
</dbReference>
<evidence type="ECO:0008006" key="4">
    <source>
        <dbReference type="Google" id="ProtNLM"/>
    </source>
</evidence>
<dbReference type="PANTHER" id="PTHR23542">
    <property type="match status" value="1"/>
</dbReference>
<keyword evidence="3" id="KW-1185">Reference proteome</keyword>